<reference evidence="1" key="1">
    <citation type="submission" date="2021-07" db="EMBL/GenBank/DDBJ databases">
        <authorList>
            <person name="Durling M."/>
        </authorList>
    </citation>
    <scope>NUCLEOTIDE SEQUENCE</scope>
</reference>
<gene>
    <name evidence="1" type="ORF">HYALB_00001432</name>
</gene>
<dbReference type="Proteomes" id="UP000701801">
    <property type="component" value="Unassembled WGS sequence"/>
</dbReference>
<evidence type="ECO:0000313" key="1">
    <source>
        <dbReference type="EMBL" id="CAG8971266.1"/>
    </source>
</evidence>
<protein>
    <submittedName>
        <fullName evidence="1">Uncharacterized protein</fullName>
    </submittedName>
</protein>
<keyword evidence="2" id="KW-1185">Reference proteome</keyword>
<sequence length="66" mass="7329">MAFFAFSPLKLSTVTMSIESSLIPVTRLTVTREMFMLLGMAFNKNAVSPGRRGSSFPEDIEVADQR</sequence>
<evidence type="ECO:0000313" key="2">
    <source>
        <dbReference type="Proteomes" id="UP000701801"/>
    </source>
</evidence>
<organism evidence="1 2">
    <name type="scientific">Hymenoscyphus albidus</name>
    <dbReference type="NCBI Taxonomy" id="595503"/>
    <lineage>
        <taxon>Eukaryota</taxon>
        <taxon>Fungi</taxon>
        <taxon>Dikarya</taxon>
        <taxon>Ascomycota</taxon>
        <taxon>Pezizomycotina</taxon>
        <taxon>Leotiomycetes</taxon>
        <taxon>Helotiales</taxon>
        <taxon>Helotiaceae</taxon>
        <taxon>Hymenoscyphus</taxon>
    </lineage>
</organism>
<name>A0A9N9Q2Q0_9HELO</name>
<accession>A0A9N9Q2Q0</accession>
<comment type="caution">
    <text evidence="1">The sequence shown here is derived from an EMBL/GenBank/DDBJ whole genome shotgun (WGS) entry which is preliminary data.</text>
</comment>
<proteinExistence type="predicted"/>
<dbReference type="AlphaFoldDB" id="A0A9N9Q2Q0"/>
<dbReference type="EMBL" id="CAJVRM010000015">
    <property type="protein sequence ID" value="CAG8971266.1"/>
    <property type="molecule type" value="Genomic_DNA"/>
</dbReference>